<dbReference type="Proteomes" id="UP001161065">
    <property type="component" value="Unassembled WGS sequence"/>
</dbReference>
<evidence type="ECO:0000313" key="1">
    <source>
        <dbReference type="EMBL" id="MDH1337618.1"/>
    </source>
</evidence>
<dbReference type="EMBL" id="JAOCEK010000054">
    <property type="protein sequence ID" value="MDH1337618.1"/>
    <property type="molecule type" value="Genomic_DNA"/>
</dbReference>
<protein>
    <submittedName>
        <fullName evidence="1">Uncharacterized protein</fullName>
    </submittedName>
</protein>
<accession>A0AA42Q5H6</accession>
<evidence type="ECO:0000313" key="2">
    <source>
        <dbReference type="Proteomes" id="UP001161065"/>
    </source>
</evidence>
<gene>
    <name evidence="1" type="ORF">N5D63_26175</name>
</gene>
<reference evidence="1" key="1">
    <citation type="submission" date="2022-09" db="EMBL/GenBank/DDBJ databases">
        <title>Intensive care unit water sources are persistently colonized with multi-drug resistant bacteria and are the site of extensive horizontal gene transfer of antibiotic resistance genes.</title>
        <authorList>
            <person name="Diorio-Toth L."/>
        </authorList>
    </citation>
    <scope>NUCLEOTIDE SEQUENCE</scope>
    <source>
        <strain evidence="1">GD03832</strain>
    </source>
</reference>
<organism evidence="1 2">
    <name type="scientific">Comamonas thiooxydans</name>
    <dbReference type="NCBI Taxonomy" id="363952"/>
    <lineage>
        <taxon>Bacteria</taxon>
        <taxon>Pseudomonadati</taxon>
        <taxon>Pseudomonadota</taxon>
        <taxon>Betaproteobacteria</taxon>
        <taxon>Burkholderiales</taxon>
        <taxon>Comamonadaceae</taxon>
        <taxon>Comamonas</taxon>
    </lineage>
</organism>
<dbReference type="AlphaFoldDB" id="A0AA42Q5H6"/>
<sequence>MIDIHTKLISHDITQEFLSANNLKFDGQCLDPAGLLSLACFDPPVEVSVLEFAHLFSVFNGSRAHLQAENQFNDDLLQPGQYVTVINRKVIEVQHKNKTGLFKETNGDTGLQINGIFISHFMLRKRNTPAMLGSIAFSLCAIQAFLLEVSKIELIAAGGEGFNPIFYGYKVWPKFGFNAEIEPNEFNADKAPQLAGCETVLDAVALDPLAWDEHGSQRVMTFDLAPSSRSWAQLIKYLRDHDF</sequence>
<comment type="caution">
    <text evidence="1">The sequence shown here is derived from an EMBL/GenBank/DDBJ whole genome shotgun (WGS) entry which is preliminary data.</text>
</comment>
<proteinExistence type="predicted"/>
<name>A0AA42Q5H6_9BURK</name>
<dbReference type="RefSeq" id="WP_280009677.1">
    <property type="nucleotide sequence ID" value="NZ_JAOCEK010000054.1"/>
</dbReference>